<evidence type="ECO:0000313" key="3">
    <source>
        <dbReference type="Proteomes" id="UP000016960"/>
    </source>
</evidence>
<dbReference type="Proteomes" id="UP000016960">
    <property type="component" value="Unassembled WGS sequence"/>
</dbReference>
<dbReference type="EMBL" id="ASSJ01000040">
    <property type="protein sequence ID" value="ERN41865.1"/>
    <property type="molecule type" value="Genomic_DNA"/>
</dbReference>
<evidence type="ECO:0000259" key="1">
    <source>
        <dbReference type="PROSITE" id="PS51677"/>
    </source>
</evidence>
<dbReference type="SUPFAM" id="SSF88713">
    <property type="entry name" value="Glycoside hydrolase/deacetylase"/>
    <property type="match status" value="1"/>
</dbReference>
<dbReference type="Pfam" id="PF01522">
    <property type="entry name" value="Polysacc_deac_1"/>
    <property type="match status" value="1"/>
</dbReference>
<protein>
    <submittedName>
        <fullName evidence="2">Putative xylanase/chitin deacetylase</fullName>
    </submittedName>
</protein>
<dbReference type="GO" id="GO:0045493">
    <property type="term" value="P:xylan catabolic process"/>
    <property type="evidence" value="ECO:0007669"/>
    <property type="project" value="UniProtKB-KW"/>
</dbReference>
<dbReference type="AlphaFoldDB" id="U5DQ96"/>
<accession>U5DQ96</accession>
<dbReference type="Gene3D" id="3.20.20.370">
    <property type="entry name" value="Glycoside hydrolase/deacetylase"/>
    <property type="match status" value="1"/>
</dbReference>
<dbReference type="InterPro" id="IPR002509">
    <property type="entry name" value="NODB_dom"/>
</dbReference>
<sequence>MQLAPLYPWLYRLLAPSFPHCLWRGPNDRPIIALTFDDGPHPIYTPQLLAVLDRYCVPASFIWLGACVRRAPHVARAVSDRGHWIGLHGDTHRAFIRLNSVQLRQSLDATRAAIVAACPQLNDNQLRDVRPPNSLFLPQTLRLLRAWHYRPVMWTVVPEDWERPGCDRVCQRVLLRACNGAIVVLHDGVCGGQDIAATVSALIPALRARGFSFTTLADF</sequence>
<reference evidence="2 3" key="1">
    <citation type="submission" date="2013-05" db="EMBL/GenBank/DDBJ databases">
        <title>Draft genome sequence of Rubidibacter lacunae KORDI 51-2.</title>
        <authorList>
            <person name="Choi D.H."/>
            <person name="Noh J.H."/>
            <person name="Kwon K.-K."/>
            <person name="Lee J.-H."/>
            <person name="Ryu J.-Y."/>
        </authorList>
    </citation>
    <scope>NUCLEOTIDE SEQUENCE [LARGE SCALE GENOMIC DNA]</scope>
    <source>
        <strain evidence="2 3">KORDI 51-2</strain>
    </source>
</reference>
<dbReference type="InterPro" id="IPR050248">
    <property type="entry name" value="Polysacc_deacetylase_ArnD"/>
</dbReference>
<dbReference type="FunCoup" id="U5DQ96">
    <property type="interactions" value="57"/>
</dbReference>
<evidence type="ECO:0000313" key="2">
    <source>
        <dbReference type="EMBL" id="ERN41865.1"/>
    </source>
</evidence>
<dbReference type="InterPro" id="IPR011330">
    <property type="entry name" value="Glyco_hydro/deAcase_b/a-brl"/>
</dbReference>
<comment type="caution">
    <text evidence="2">The sequence shown here is derived from an EMBL/GenBank/DDBJ whole genome shotgun (WGS) entry which is preliminary data.</text>
</comment>
<dbReference type="PANTHER" id="PTHR10587">
    <property type="entry name" value="GLYCOSYL TRANSFERASE-RELATED"/>
    <property type="match status" value="1"/>
</dbReference>
<dbReference type="CDD" id="cd10917">
    <property type="entry name" value="CE4_NodB_like_6s_7s"/>
    <property type="match status" value="1"/>
</dbReference>
<dbReference type="InParanoid" id="U5DQ96"/>
<dbReference type="OrthoDB" id="9806342at2"/>
<gene>
    <name evidence="2" type="ORF">KR51_00015300</name>
</gene>
<dbReference type="PANTHER" id="PTHR10587:SF137">
    <property type="entry name" value="4-DEOXY-4-FORMAMIDO-L-ARABINOSE-PHOSPHOUNDECAPRENOL DEFORMYLASE ARND-RELATED"/>
    <property type="match status" value="1"/>
</dbReference>
<dbReference type="GO" id="GO:0016798">
    <property type="term" value="F:hydrolase activity, acting on glycosyl bonds"/>
    <property type="evidence" value="ECO:0007669"/>
    <property type="project" value="UniProtKB-KW"/>
</dbReference>
<keyword evidence="2" id="KW-0119">Carbohydrate metabolism</keyword>
<dbReference type="eggNOG" id="COG0726">
    <property type="taxonomic scope" value="Bacteria"/>
</dbReference>
<dbReference type="GO" id="GO:0016810">
    <property type="term" value="F:hydrolase activity, acting on carbon-nitrogen (but not peptide) bonds"/>
    <property type="evidence" value="ECO:0007669"/>
    <property type="project" value="InterPro"/>
</dbReference>
<keyword evidence="2" id="KW-0624">Polysaccharide degradation</keyword>
<keyword evidence="3" id="KW-1185">Reference proteome</keyword>
<proteinExistence type="predicted"/>
<keyword evidence="2" id="KW-0326">Glycosidase</keyword>
<name>U5DQ96_9CHRO</name>
<organism evidence="2 3">
    <name type="scientific">Rubidibacter lacunae KORDI 51-2</name>
    <dbReference type="NCBI Taxonomy" id="582515"/>
    <lineage>
        <taxon>Bacteria</taxon>
        <taxon>Bacillati</taxon>
        <taxon>Cyanobacteriota</taxon>
        <taxon>Cyanophyceae</taxon>
        <taxon>Oscillatoriophycideae</taxon>
        <taxon>Chroococcales</taxon>
        <taxon>Aphanothecaceae</taxon>
        <taxon>Rubidibacter</taxon>
    </lineage>
</organism>
<feature type="domain" description="NodB homology" evidence="1">
    <location>
        <begin position="30"/>
        <end position="214"/>
    </location>
</feature>
<dbReference type="PROSITE" id="PS51677">
    <property type="entry name" value="NODB"/>
    <property type="match status" value="1"/>
</dbReference>
<dbReference type="RefSeq" id="WP_022606215.1">
    <property type="nucleotide sequence ID" value="NZ_ASSJ01000040.1"/>
</dbReference>
<dbReference type="STRING" id="582515.KR51_00015300"/>
<keyword evidence="2" id="KW-0858">Xylan degradation</keyword>
<keyword evidence="2" id="KW-0378">Hydrolase</keyword>